<dbReference type="PANTHER" id="PTHR47755:SF1">
    <property type="entry name" value="CELL DIVISION PROTEIN FTSX"/>
    <property type="match status" value="1"/>
</dbReference>
<keyword evidence="9" id="KW-1185">Reference proteome</keyword>
<dbReference type="GO" id="GO:0051301">
    <property type="term" value="P:cell division"/>
    <property type="evidence" value="ECO:0007669"/>
    <property type="project" value="UniProtKB-KW"/>
</dbReference>
<keyword evidence="8" id="KW-0132">Cell division</keyword>
<evidence type="ECO:0000256" key="5">
    <source>
        <dbReference type="ARBA" id="ARBA00023136"/>
    </source>
</evidence>
<dbReference type="Pfam" id="PF02687">
    <property type="entry name" value="FtsX"/>
    <property type="match status" value="1"/>
</dbReference>
<accession>A0A238J9T3</accession>
<dbReference type="GO" id="GO:0005886">
    <property type="term" value="C:plasma membrane"/>
    <property type="evidence" value="ECO:0007669"/>
    <property type="project" value="UniProtKB-SubCell"/>
</dbReference>
<keyword evidence="3 6" id="KW-0812">Transmembrane</keyword>
<evidence type="ECO:0000313" key="8">
    <source>
        <dbReference type="EMBL" id="SMX27103.1"/>
    </source>
</evidence>
<evidence type="ECO:0000313" key="9">
    <source>
        <dbReference type="Proteomes" id="UP000225972"/>
    </source>
</evidence>
<name>A0A238J9T3_9RHOB</name>
<organism evidence="8 9">
    <name type="scientific">Pelagimonas phthalicica</name>
    <dbReference type="NCBI Taxonomy" id="1037362"/>
    <lineage>
        <taxon>Bacteria</taxon>
        <taxon>Pseudomonadati</taxon>
        <taxon>Pseudomonadota</taxon>
        <taxon>Alphaproteobacteria</taxon>
        <taxon>Rhodobacterales</taxon>
        <taxon>Roseobacteraceae</taxon>
        <taxon>Pelagimonas</taxon>
    </lineage>
</organism>
<reference evidence="9" key="1">
    <citation type="submission" date="2017-05" db="EMBL/GenBank/DDBJ databases">
        <authorList>
            <person name="Rodrigo-Torres L."/>
            <person name="Arahal R. D."/>
            <person name="Lucena T."/>
        </authorList>
    </citation>
    <scope>NUCLEOTIDE SEQUENCE [LARGE SCALE GENOMIC DNA]</scope>
    <source>
        <strain evidence="9">CECT 8649</strain>
    </source>
</reference>
<dbReference type="AlphaFoldDB" id="A0A238J9T3"/>
<keyword evidence="2" id="KW-1003">Cell membrane</keyword>
<dbReference type="InterPro" id="IPR004513">
    <property type="entry name" value="FtsX"/>
</dbReference>
<dbReference type="InterPro" id="IPR003838">
    <property type="entry name" value="ABC3_permease_C"/>
</dbReference>
<protein>
    <submittedName>
        <fullName evidence="8">Cell division ABC transporter subunit FtsX</fullName>
    </submittedName>
</protein>
<comment type="subcellular location">
    <subcellularLocation>
        <location evidence="1">Cell membrane</location>
        <topology evidence="1">Multi-pass membrane protein</topology>
    </subcellularLocation>
</comment>
<feature type="transmembrane region" description="Helical" evidence="6">
    <location>
        <begin position="233"/>
        <end position="251"/>
    </location>
</feature>
<dbReference type="PANTHER" id="PTHR47755">
    <property type="entry name" value="CELL DIVISION PROTEIN FTSX"/>
    <property type="match status" value="1"/>
</dbReference>
<feature type="transmembrane region" description="Helical" evidence="6">
    <location>
        <begin position="203"/>
        <end position="226"/>
    </location>
</feature>
<gene>
    <name evidence="8" type="ORF">TRP8649_01205</name>
</gene>
<keyword evidence="5 6" id="KW-0472">Membrane</keyword>
<sequence>MKRFLEFFKPLMQADLGADRVVPPSGFTVRLTVFTSAAMAFLTVFALALSLAADRLATNWGEELARSSTIRISAPAGQMAAQTEAALKVLTQTPGVVSARALTAEEQQALLEPWFGPGLPVDQLPVPQLIEIAETAQGYDSEGLRLRLQAEAPGAVLDEHTRWRKPLVAAASRLNLLGWVSILLITATTGAMVTLAANASLAANAQVIEVLRLVGATDGYIASAFVRRYTLRVLTGAAVGTVLGFIAILLMPGGSDAGGFLTGLRFQGWHWLWPAVVPPLAALVAFAATQAAARRVLGELA</sequence>
<dbReference type="GO" id="GO:0032153">
    <property type="term" value="C:cell division site"/>
    <property type="evidence" value="ECO:0007669"/>
    <property type="project" value="TreeGrafter"/>
</dbReference>
<proteinExistence type="predicted"/>
<evidence type="ECO:0000256" key="6">
    <source>
        <dbReference type="SAM" id="Phobius"/>
    </source>
</evidence>
<evidence type="ECO:0000256" key="1">
    <source>
        <dbReference type="ARBA" id="ARBA00004651"/>
    </source>
</evidence>
<keyword evidence="4 6" id="KW-1133">Transmembrane helix</keyword>
<dbReference type="Proteomes" id="UP000225972">
    <property type="component" value="Unassembled WGS sequence"/>
</dbReference>
<feature type="transmembrane region" description="Helical" evidence="6">
    <location>
        <begin position="31"/>
        <end position="53"/>
    </location>
</feature>
<dbReference type="EMBL" id="FXXP01000001">
    <property type="protein sequence ID" value="SMX27103.1"/>
    <property type="molecule type" value="Genomic_DNA"/>
</dbReference>
<feature type="domain" description="ABC3 transporter permease C-terminal" evidence="7">
    <location>
        <begin position="180"/>
        <end position="296"/>
    </location>
</feature>
<evidence type="ECO:0000256" key="3">
    <source>
        <dbReference type="ARBA" id="ARBA00022692"/>
    </source>
</evidence>
<evidence type="ECO:0000256" key="2">
    <source>
        <dbReference type="ARBA" id="ARBA00022475"/>
    </source>
</evidence>
<feature type="transmembrane region" description="Helical" evidence="6">
    <location>
        <begin position="174"/>
        <end position="197"/>
    </location>
</feature>
<evidence type="ECO:0000256" key="4">
    <source>
        <dbReference type="ARBA" id="ARBA00022989"/>
    </source>
</evidence>
<keyword evidence="8" id="KW-0131">Cell cycle</keyword>
<feature type="transmembrane region" description="Helical" evidence="6">
    <location>
        <begin position="271"/>
        <end position="293"/>
    </location>
</feature>
<evidence type="ECO:0000259" key="7">
    <source>
        <dbReference type="Pfam" id="PF02687"/>
    </source>
</evidence>